<dbReference type="AlphaFoldDB" id="A0A371GJB4"/>
<evidence type="ECO:0000313" key="1">
    <source>
        <dbReference type="EMBL" id="RDX90649.1"/>
    </source>
</evidence>
<sequence length="75" mass="8459">MMLYVNLEKCTFCTSEVIFLWFVVGSHGVKVDEEKVKVIQSWLTPKNVSDVRSFHGVGKMLGSSGKNPNRKLSKI</sequence>
<dbReference type="OrthoDB" id="437338at2759"/>
<dbReference type="EMBL" id="QJKJ01005334">
    <property type="protein sequence ID" value="RDX90649.1"/>
    <property type="molecule type" value="Genomic_DNA"/>
</dbReference>
<dbReference type="PANTHER" id="PTHR37984">
    <property type="entry name" value="PROTEIN CBG26694"/>
    <property type="match status" value="1"/>
</dbReference>
<accession>A0A371GJB4</accession>
<gene>
    <name evidence="1" type="ORF">CR513_27471</name>
</gene>
<reference evidence="1" key="1">
    <citation type="submission" date="2018-05" db="EMBL/GenBank/DDBJ databases">
        <title>Draft genome of Mucuna pruriens seed.</title>
        <authorList>
            <person name="Nnadi N.E."/>
            <person name="Vos R."/>
            <person name="Hasami M.H."/>
            <person name="Devisetty U.K."/>
            <person name="Aguiy J.C."/>
        </authorList>
    </citation>
    <scope>NUCLEOTIDE SEQUENCE [LARGE SCALE GENOMIC DNA]</scope>
    <source>
        <strain evidence="1">JCA_2017</strain>
    </source>
</reference>
<name>A0A371GJB4_MUCPR</name>
<organism evidence="1 2">
    <name type="scientific">Mucuna pruriens</name>
    <name type="common">Velvet bean</name>
    <name type="synonym">Dolichos pruriens</name>
    <dbReference type="NCBI Taxonomy" id="157652"/>
    <lineage>
        <taxon>Eukaryota</taxon>
        <taxon>Viridiplantae</taxon>
        <taxon>Streptophyta</taxon>
        <taxon>Embryophyta</taxon>
        <taxon>Tracheophyta</taxon>
        <taxon>Spermatophyta</taxon>
        <taxon>Magnoliopsida</taxon>
        <taxon>eudicotyledons</taxon>
        <taxon>Gunneridae</taxon>
        <taxon>Pentapetalae</taxon>
        <taxon>rosids</taxon>
        <taxon>fabids</taxon>
        <taxon>Fabales</taxon>
        <taxon>Fabaceae</taxon>
        <taxon>Papilionoideae</taxon>
        <taxon>50 kb inversion clade</taxon>
        <taxon>NPAAA clade</taxon>
        <taxon>indigoferoid/millettioid clade</taxon>
        <taxon>Phaseoleae</taxon>
        <taxon>Mucuna</taxon>
    </lineage>
</organism>
<comment type="caution">
    <text evidence="1">The sequence shown here is derived from an EMBL/GenBank/DDBJ whole genome shotgun (WGS) entry which is preliminary data.</text>
</comment>
<proteinExistence type="predicted"/>
<protein>
    <submittedName>
        <fullName evidence="1">Uncharacterized protein</fullName>
    </submittedName>
</protein>
<dbReference type="InterPro" id="IPR050951">
    <property type="entry name" value="Retrovirus_Pol_polyprotein"/>
</dbReference>
<dbReference type="SUPFAM" id="SSF56672">
    <property type="entry name" value="DNA/RNA polymerases"/>
    <property type="match status" value="1"/>
</dbReference>
<dbReference type="InterPro" id="IPR043502">
    <property type="entry name" value="DNA/RNA_pol_sf"/>
</dbReference>
<evidence type="ECO:0000313" key="2">
    <source>
        <dbReference type="Proteomes" id="UP000257109"/>
    </source>
</evidence>
<keyword evidence="2" id="KW-1185">Reference proteome</keyword>
<feature type="non-terminal residue" evidence="1">
    <location>
        <position position="1"/>
    </location>
</feature>
<dbReference type="PANTHER" id="PTHR37984:SF5">
    <property type="entry name" value="PROTEIN NYNRIN-LIKE"/>
    <property type="match status" value="1"/>
</dbReference>
<dbReference type="Proteomes" id="UP000257109">
    <property type="component" value="Unassembled WGS sequence"/>
</dbReference>